<dbReference type="GO" id="GO:0042597">
    <property type="term" value="C:periplasmic space"/>
    <property type="evidence" value="ECO:0007669"/>
    <property type="project" value="UniProtKB-SubCell"/>
</dbReference>
<accession>A0A211ZEX9</accession>
<name>A0A211ZEX9_9PROT</name>
<comment type="subcellular location">
    <subcellularLocation>
        <location evidence="1">Periplasm</location>
    </subcellularLocation>
</comment>
<evidence type="ECO:0000313" key="5">
    <source>
        <dbReference type="Proteomes" id="UP000196655"/>
    </source>
</evidence>
<evidence type="ECO:0000256" key="1">
    <source>
        <dbReference type="ARBA" id="ARBA00004418"/>
    </source>
</evidence>
<evidence type="ECO:0000256" key="2">
    <source>
        <dbReference type="ARBA" id="ARBA00008520"/>
    </source>
</evidence>
<dbReference type="Proteomes" id="UP000196655">
    <property type="component" value="Unassembled WGS sequence"/>
</dbReference>
<comment type="similarity">
    <text evidence="2">Belongs to the bacterial solute-binding protein 1 family.</text>
</comment>
<keyword evidence="5" id="KW-1185">Reference proteome</keyword>
<proteinExistence type="inferred from homology"/>
<dbReference type="PANTHER" id="PTHR43649">
    <property type="entry name" value="ARABINOSE-BINDING PROTEIN-RELATED"/>
    <property type="match status" value="1"/>
</dbReference>
<dbReference type="PANTHER" id="PTHR43649:SF12">
    <property type="entry name" value="DIACETYLCHITOBIOSE BINDING PROTEIN DASA"/>
    <property type="match status" value="1"/>
</dbReference>
<dbReference type="EMBL" id="NHON01000079">
    <property type="protein sequence ID" value="OWJ63790.1"/>
    <property type="molecule type" value="Genomic_DNA"/>
</dbReference>
<protein>
    <submittedName>
        <fullName evidence="4">ABC transporter substrate-binding protein</fullName>
    </submittedName>
</protein>
<evidence type="ECO:0000313" key="4">
    <source>
        <dbReference type="EMBL" id="OWJ63790.1"/>
    </source>
</evidence>
<gene>
    <name evidence="4" type="ORF">BWR60_27965</name>
</gene>
<dbReference type="SUPFAM" id="SSF53850">
    <property type="entry name" value="Periplasmic binding protein-like II"/>
    <property type="match status" value="1"/>
</dbReference>
<dbReference type="Gene3D" id="3.40.190.10">
    <property type="entry name" value="Periplasmic binding protein-like II"/>
    <property type="match status" value="2"/>
</dbReference>
<dbReference type="Pfam" id="PF01547">
    <property type="entry name" value="SBP_bac_1"/>
    <property type="match status" value="1"/>
</dbReference>
<feature type="chain" id="PRO_5012261976" evidence="3">
    <location>
        <begin position="27"/>
        <end position="453"/>
    </location>
</feature>
<sequence length="453" mass="48485">MTAHRLGSLAAAGLLATLSWGAPAHAADLSIVCRCVEGGVNTELATWIKTWVIPEFAKTPAGAGNTVTLKSFGGTDEQLTQQLALDFSTGAGADVSSFDGFLIPSFVEGGLLKPLDEIAGSEVDGWDGWSHISPGAQALMSYQGKRYGLAEGTDVRVIFYRRDLFAKAGLKAEGWQPASWDELLAAARALKKADPDSFPLQINAGVSMGEATTMQGYYPLLLGAGEALQDKDGKWITGSPAILAALKLYRTIYVDEKLGDQRAQLLADGRNRSFANFRDGKTAMLVEGDWFYRSVTAPGSEFAVADRDRTMGWAKIPAEAAGRGLDGRDFVTISGGTGFVLNPNTQNPKEAWALLAFMNSRDALTAYQGFEERIRIRDDVPVPNSTFLQDTAKALMPITTARPNDPNYDKVSAELQRMTEAVVSGNATPEEAMARYGAAVKKIVGEANTVGKG</sequence>
<dbReference type="InterPro" id="IPR050490">
    <property type="entry name" value="Bact_solute-bd_prot1"/>
</dbReference>
<organism evidence="4 5">
    <name type="scientific">Inquilinus limosus</name>
    <dbReference type="NCBI Taxonomy" id="171674"/>
    <lineage>
        <taxon>Bacteria</taxon>
        <taxon>Pseudomonadati</taxon>
        <taxon>Pseudomonadota</taxon>
        <taxon>Alphaproteobacteria</taxon>
        <taxon>Rhodospirillales</taxon>
        <taxon>Rhodospirillaceae</taxon>
        <taxon>Inquilinus</taxon>
    </lineage>
</organism>
<dbReference type="OrthoDB" id="9805950at2"/>
<evidence type="ECO:0000256" key="3">
    <source>
        <dbReference type="SAM" id="SignalP"/>
    </source>
</evidence>
<keyword evidence="3" id="KW-0732">Signal</keyword>
<dbReference type="RefSeq" id="WP_088155187.1">
    <property type="nucleotide sequence ID" value="NZ_NHON01000079.1"/>
</dbReference>
<reference evidence="5" key="1">
    <citation type="submission" date="2017-05" db="EMBL/GenBank/DDBJ databases">
        <authorList>
            <person name="Macchi M."/>
            <person name="Festa S."/>
            <person name="Coppotelli B.M."/>
            <person name="Morelli I.S."/>
        </authorList>
    </citation>
    <scope>NUCLEOTIDE SEQUENCE [LARGE SCALE GENOMIC DNA]</scope>
    <source>
        <strain evidence="5">I</strain>
    </source>
</reference>
<comment type="caution">
    <text evidence="4">The sequence shown here is derived from an EMBL/GenBank/DDBJ whole genome shotgun (WGS) entry which is preliminary data.</text>
</comment>
<feature type="signal peptide" evidence="3">
    <location>
        <begin position="1"/>
        <end position="26"/>
    </location>
</feature>
<dbReference type="InterPro" id="IPR006059">
    <property type="entry name" value="SBP"/>
</dbReference>
<dbReference type="AlphaFoldDB" id="A0A211ZEX9"/>